<dbReference type="InterPro" id="IPR004843">
    <property type="entry name" value="Calcineurin-like_PHP"/>
</dbReference>
<evidence type="ECO:0000259" key="1">
    <source>
        <dbReference type="Pfam" id="PF00149"/>
    </source>
</evidence>
<organism evidence="2 3">
    <name type="scientific">Enhygromyxa salina</name>
    <dbReference type="NCBI Taxonomy" id="215803"/>
    <lineage>
        <taxon>Bacteria</taxon>
        <taxon>Pseudomonadati</taxon>
        <taxon>Myxococcota</taxon>
        <taxon>Polyangia</taxon>
        <taxon>Nannocystales</taxon>
        <taxon>Nannocystaceae</taxon>
        <taxon>Enhygromyxa</taxon>
    </lineage>
</organism>
<dbReference type="AlphaFoldDB" id="A0A2S9YN85"/>
<dbReference type="GO" id="GO:0016787">
    <property type="term" value="F:hydrolase activity"/>
    <property type="evidence" value="ECO:0007669"/>
    <property type="project" value="InterPro"/>
</dbReference>
<dbReference type="Gene3D" id="3.60.21.10">
    <property type="match status" value="1"/>
</dbReference>
<dbReference type="Pfam" id="PF00149">
    <property type="entry name" value="Metallophos"/>
    <property type="match status" value="1"/>
</dbReference>
<dbReference type="InterPro" id="IPR029052">
    <property type="entry name" value="Metallo-depent_PP-like"/>
</dbReference>
<reference evidence="2 3" key="1">
    <citation type="submission" date="2018-03" db="EMBL/GenBank/DDBJ databases">
        <title>Draft Genome Sequences of the Obligatory Marine Myxobacteria Enhygromyxa salina SWB007.</title>
        <authorList>
            <person name="Poehlein A."/>
            <person name="Moghaddam J.A."/>
            <person name="Harms H."/>
            <person name="Alanjari M."/>
            <person name="Koenig G.M."/>
            <person name="Daniel R."/>
            <person name="Schaeberle T.F."/>
        </authorList>
    </citation>
    <scope>NUCLEOTIDE SEQUENCE [LARGE SCALE GENOMIC DNA]</scope>
    <source>
        <strain evidence="2 3">SWB007</strain>
    </source>
</reference>
<gene>
    <name evidence="2" type="ORF">ENSA7_38620</name>
</gene>
<dbReference type="EMBL" id="PVNL01000074">
    <property type="protein sequence ID" value="PRQ06542.1"/>
    <property type="molecule type" value="Genomic_DNA"/>
</dbReference>
<evidence type="ECO:0000313" key="3">
    <source>
        <dbReference type="Proteomes" id="UP000238823"/>
    </source>
</evidence>
<protein>
    <recommendedName>
        <fullName evidence="1">Calcineurin-like phosphoesterase domain-containing protein</fullName>
    </recommendedName>
</protein>
<dbReference type="SUPFAM" id="SSF56300">
    <property type="entry name" value="Metallo-dependent phosphatases"/>
    <property type="match status" value="1"/>
</dbReference>
<evidence type="ECO:0000313" key="2">
    <source>
        <dbReference type="EMBL" id="PRQ06542.1"/>
    </source>
</evidence>
<sequence>MVVATITHLCLSDLHLGAETSLLTQLDANGQPLYGELSPVLDTLIACIRDLLAPQAGQPDKPTLVLAGDVLELALAHTHEAAMSFERFLLALFPGGEQDLFSRKVLLLPGNHDHHLWEAAREQYYVDFLRTVPVGQPLGPAWSVTRLYAVDDGIGWPRSVLLESLARRHPCLADLDVELVYPNYGLVTPDRTRTVVITHGHYVEPIYMAMSALRTFLFPEQPAAATIEDIQQENFAWVDFFWSTMGRSGAAGDGVQRVYEMAASPGGIDKLSERVAKGVVKHWGRPMFPDALEQFAIKSFVKTLFESAFSHERGHVMDPLSEATAKGLDDYITGPLNRQIRHERRHDRVPEHLTVVFGHTHKPFERRRAMRGFAHPVVVFNTGGWVVDKITAEPLYGGAIVVVDEDLNCASLRMYNEPERGARPQPVRVAAPEQAGGNPLAAALASRLAASQAAASNPWARFTEAVGFALEQRAWALERRSC</sequence>
<accession>A0A2S9YN85</accession>
<proteinExistence type="predicted"/>
<feature type="domain" description="Calcineurin-like phosphoesterase" evidence="1">
    <location>
        <begin position="9"/>
        <end position="132"/>
    </location>
</feature>
<dbReference type="Proteomes" id="UP000238823">
    <property type="component" value="Unassembled WGS sequence"/>
</dbReference>
<comment type="caution">
    <text evidence="2">The sequence shown here is derived from an EMBL/GenBank/DDBJ whole genome shotgun (WGS) entry which is preliminary data.</text>
</comment>
<name>A0A2S9YN85_9BACT</name>